<dbReference type="PANTHER" id="PTHR23068">
    <property type="entry name" value="DNA CYTOSINE-5- -METHYLTRANSFERASE 3-RELATED"/>
    <property type="match status" value="1"/>
</dbReference>
<evidence type="ECO:0000313" key="3">
    <source>
        <dbReference type="Proteomes" id="UP001552299"/>
    </source>
</evidence>
<dbReference type="InterPro" id="IPR050390">
    <property type="entry name" value="C5-Methyltransferase"/>
</dbReference>
<keyword evidence="3" id="KW-1185">Reference proteome</keyword>
<gene>
    <name evidence="2" type="ORF">M5K25_005365</name>
</gene>
<feature type="compositionally biased region" description="Acidic residues" evidence="1">
    <location>
        <begin position="1"/>
        <end position="12"/>
    </location>
</feature>
<evidence type="ECO:0008006" key="4">
    <source>
        <dbReference type="Google" id="ProtNLM"/>
    </source>
</evidence>
<organism evidence="2 3">
    <name type="scientific">Dendrobium thyrsiflorum</name>
    <name type="common">Pinecone-like raceme dendrobium</name>
    <name type="synonym">Orchid</name>
    <dbReference type="NCBI Taxonomy" id="117978"/>
    <lineage>
        <taxon>Eukaryota</taxon>
        <taxon>Viridiplantae</taxon>
        <taxon>Streptophyta</taxon>
        <taxon>Embryophyta</taxon>
        <taxon>Tracheophyta</taxon>
        <taxon>Spermatophyta</taxon>
        <taxon>Magnoliopsida</taxon>
        <taxon>Liliopsida</taxon>
        <taxon>Asparagales</taxon>
        <taxon>Orchidaceae</taxon>
        <taxon>Epidendroideae</taxon>
        <taxon>Malaxideae</taxon>
        <taxon>Dendrobiinae</taxon>
        <taxon>Dendrobium</taxon>
    </lineage>
</organism>
<dbReference type="AlphaFoldDB" id="A0ABD0VID3"/>
<feature type="region of interest" description="Disordered" evidence="1">
    <location>
        <begin position="1"/>
        <end position="24"/>
    </location>
</feature>
<dbReference type="EMBL" id="JANQDX010000005">
    <property type="protein sequence ID" value="KAL0924528.1"/>
    <property type="molecule type" value="Genomic_DNA"/>
</dbReference>
<accession>A0ABD0VID3</accession>
<feature type="compositionally biased region" description="Polar residues" evidence="1">
    <location>
        <begin position="214"/>
        <end position="225"/>
    </location>
</feature>
<dbReference type="PANTHER" id="PTHR23068:SF25">
    <property type="entry name" value="DNA (CYTOSINE-5)-METHYLTRANSFERASE DRM2"/>
    <property type="match status" value="1"/>
</dbReference>
<feature type="region of interest" description="Disordered" evidence="1">
    <location>
        <begin position="209"/>
        <end position="266"/>
    </location>
</feature>
<proteinExistence type="predicted"/>
<evidence type="ECO:0000256" key="1">
    <source>
        <dbReference type="SAM" id="MobiDB-lite"/>
    </source>
</evidence>
<dbReference type="Gene3D" id="1.10.8.10">
    <property type="entry name" value="DNA helicase RuvA subunit, C-terminal domain"/>
    <property type="match status" value="1"/>
</dbReference>
<name>A0ABD0VID3_DENTH</name>
<comment type="caution">
    <text evidence="2">The sequence shown here is derived from an EMBL/GenBank/DDBJ whole genome shotgun (WGS) entry which is preliminary data.</text>
</comment>
<evidence type="ECO:0000313" key="2">
    <source>
        <dbReference type="EMBL" id="KAL0924528.1"/>
    </source>
</evidence>
<sequence>MGSAADDEEDEETLGRAGCGMRRGGVSVESFGAGKLFENGWFFLAPIPADWVSDSDEKNSDNFSWETDEDDKESPADPPGEASEAGPSQPSLYSHFIGMGFSGDMVEKAIKENGEGNVETILETLLTYSQDHMLGSMEMHISKIAPSLAALLGIGDLVAMGGALGEGIDSQSLRNEACRWGWNSARLPCETRGTSAKGGDCPAREDLLNAAPKPQNQDSAIGNSPSDREDAPAECPVTSDEDSFDSDMWDSDDPNDQDFIEGPQEKDKKLLTLVDMGFSPEEADAAIDRCGITSLLVDDSIA</sequence>
<protein>
    <recommendedName>
        <fullName evidence="4">UBA domain-containing protein</fullName>
    </recommendedName>
</protein>
<feature type="compositionally biased region" description="Acidic residues" evidence="1">
    <location>
        <begin position="239"/>
        <end position="259"/>
    </location>
</feature>
<dbReference type="Proteomes" id="UP001552299">
    <property type="component" value="Unassembled WGS sequence"/>
</dbReference>
<feature type="region of interest" description="Disordered" evidence="1">
    <location>
        <begin position="51"/>
        <end position="91"/>
    </location>
</feature>
<reference evidence="2 3" key="1">
    <citation type="journal article" date="2024" name="Plant Biotechnol. J.">
        <title>Dendrobium thyrsiflorum genome and its molecular insights into genes involved in important horticultural traits.</title>
        <authorList>
            <person name="Chen B."/>
            <person name="Wang J.Y."/>
            <person name="Zheng P.J."/>
            <person name="Li K.L."/>
            <person name="Liang Y.M."/>
            <person name="Chen X.F."/>
            <person name="Zhang C."/>
            <person name="Zhao X."/>
            <person name="He X."/>
            <person name="Zhang G.Q."/>
            <person name="Liu Z.J."/>
            <person name="Xu Q."/>
        </authorList>
    </citation>
    <scope>NUCLEOTIDE SEQUENCE [LARGE SCALE GENOMIC DNA]</scope>
    <source>
        <strain evidence="2">GZMU011</strain>
    </source>
</reference>